<name>A0A521FAN9_9FLAO</name>
<organism evidence="1 2">
    <name type="scientific">Flavobacterium nitrogenifigens</name>
    <dbReference type="NCBI Taxonomy" id="1617283"/>
    <lineage>
        <taxon>Bacteria</taxon>
        <taxon>Pseudomonadati</taxon>
        <taxon>Bacteroidota</taxon>
        <taxon>Flavobacteriia</taxon>
        <taxon>Flavobacteriales</taxon>
        <taxon>Flavobacteriaceae</taxon>
        <taxon>Flavobacterium</taxon>
    </lineage>
</organism>
<dbReference type="OrthoDB" id="1443327at2"/>
<evidence type="ECO:0000313" key="2">
    <source>
        <dbReference type="Proteomes" id="UP000319267"/>
    </source>
</evidence>
<accession>A0A521FAN9</accession>
<proteinExistence type="predicted"/>
<dbReference type="AlphaFoldDB" id="A0A521FAN9"/>
<dbReference type="Proteomes" id="UP000319267">
    <property type="component" value="Unassembled WGS sequence"/>
</dbReference>
<gene>
    <name evidence="1" type="ORF">SAMN06265220_10850</name>
</gene>
<dbReference type="EMBL" id="FXTQ01000008">
    <property type="protein sequence ID" value="SMO93248.1"/>
    <property type="molecule type" value="Genomic_DNA"/>
</dbReference>
<protein>
    <submittedName>
        <fullName evidence="1">Uncharacterized protein</fullName>
    </submittedName>
</protein>
<reference evidence="1 2" key="1">
    <citation type="submission" date="2017-05" db="EMBL/GenBank/DDBJ databases">
        <authorList>
            <person name="Varghese N."/>
            <person name="Submissions S."/>
        </authorList>
    </citation>
    <scope>NUCLEOTIDE SEQUENCE [LARGE SCALE GENOMIC DNA]</scope>
    <source>
        <strain evidence="1 2">DSM 29982</strain>
    </source>
</reference>
<keyword evidence="2" id="KW-1185">Reference proteome</keyword>
<dbReference type="RefSeq" id="WP_111376182.1">
    <property type="nucleotide sequence ID" value="NZ_CP043612.1"/>
</dbReference>
<sequence length="110" mass="12762">MNNNNLIQEIKEKIRLLIAESYKDFKPGLEKDLKTFLETSAEKLERWTILYANEGINEEELEWLLKSQVDLISLQALQTAGISKIKLNAFKNNILKLIFEIIISLVVKRS</sequence>
<evidence type="ECO:0000313" key="1">
    <source>
        <dbReference type="EMBL" id="SMO93248.1"/>
    </source>
</evidence>